<proteinExistence type="predicted"/>
<dbReference type="EMBL" id="CP003620">
    <property type="protein sequence ID" value="AFZ15253.1"/>
    <property type="molecule type" value="Genomic_DNA"/>
</dbReference>
<name>K9W4G9_9CYAN</name>
<organism evidence="1 2">
    <name type="scientific">Crinalium epipsammum PCC 9333</name>
    <dbReference type="NCBI Taxonomy" id="1173022"/>
    <lineage>
        <taxon>Bacteria</taxon>
        <taxon>Bacillati</taxon>
        <taxon>Cyanobacteriota</taxon>
        <taxon>Cyanophyceae</taxon>
        <taxon>Gomontiellales</taxon>
        <taxon>Gomontiellaceae</taxon>
        <taxon>Crinalium</taxon>
    </lineage>
</organism>
<accession>K9W4G9</accession>
<evidence type="ECO:0000313" key="1">
    <source>
        <dbReference type="EMBL" id="AFZ15253.1"/>
    </source>
</evidence>
<dbReference type="AlphaFoldDB" id="K9W4G9"/>
<dbReference type="PATRIC" id="fig|1173022.3.peg.4831"/>
<protein>
    <recommendedName>
        <fullName evidence="3">Nicotinate phosphoribosyltransferase</fullName>
    </recommendedName>
</protein>
<dbReference type="eggNOG" id="ENOG5033A5R">
    <property type="taxonomic scope" value="Bacteria"/>
</dbReference>
<dbReference type="RefSeq" id="WP_015205344.1">
    <property type="nucleotide sequence ID" value="NC_019753.1"/>
</dbReference>
<dbReference type="HOGENOM" id="CLU_207600_1_0_3"/>
<dbReference type="KEGG" id="cep:Cri9333_4471"/>
<evidence type="ECO:0000313" key="2">
    <source>
        <dbReference type="Proteomes" id="UP000010472"/>
    </source>
</evidence>
<dbReference type="STRING" id="1173022.Cri9333_4471"/>
<reference evidence="1 2" key="1">
    <citation type="submission" date="2012-06" db="EMBL/GenBank/DDBJ databases">
        <title>Finished chromosome of genome of Crinalium epipsammum PCC 9333.</title>
        <authorList>
            <consortium name="US DOE Joint Genome Institute"/>
            <person name="Gugger M."/>
            <person name="Coursin T."/>
            <person name="Rippka R."/>
            <person name="Tandeau De Marsac N."/>
            <person name="Huntemann M."/>
            <person name="Wei C.-L."/>
            <person name="Han J."/>
            <person name="Detter J.C."/>
            <person name="Han C."/>
            <person name="Tapia R."/>
            <person name="Davenport K."/>
            <person name="Daligault H."/>
            <person name="Erkkila T."/>
            <person name="Gu W."/>
            <person name="Munk A.C.C."/>
            <person name="Teshima H."/>
            <person name="Xu Y."/>
            <person name="Chain P."/>
            <person name="Chen A."/>
            <person name="Krypides N."/>
            <person name="Mavromatis K."/>
            <person name="Markowitz V."/>
            <person name="Szeto E."/>
            <person name="Ivanova N."/>
            <person name="Mikhailova N."/>
            <person name="Ovchinnikova G."/>
            <person name="Pagani I."/>
            <person name="Pati A."/>
            <person name="Goodwin L."/>
            <person name="Peters L."/>
            <person name="Pitluck S."/>
            <person name="Woyke T."/>
            <person name="Kerfeld C."/>
        </authorList>
    </citation>
    <scope>NUCLEOTIDE SEQUENCE [LARGE SCALE GENOMIC DNA]</scope>
    <source>
        <strain evidence="1 2">PCC 9333</strain>
    </source>
</reference>
<dbReference type="Proteomes" id="UP000010472">
    <property type="component" value="Chromosome"/>
</dbReference>
<gene>
    <name evidence="1" type="ORF">Cri9333_4471</name>
</gene>
<evidence type="ECO:0008006" key="3">
    <source>
        <dbReference type="Google" id="ProtNLM"/>
    </source>
</evidence>
<sequence>MGITRWLESITQYLSKSVVRIFSPTDDAYPTIGVQPFEGERYKARHDTDW</sequence>
<keyword evidence="2" id="KW-1185">Reference proteome</keyword>